<protein>
    <submittedName>
        <fullName evidence="1">Uncharacterized protein</fullName>
    </submittedName>
</protein>
<proteinExistence type="predicted"/>
<organism evidence="1">
    <name type="scientific">viral metagenome</name>
    <dbReference type="NCBI Taxonomy" id="1070528"/>
    <lineage>
        <taxon>unclassified sequences</taxon>
        <taxon>metagenomes</taxon>
        <taxon>organismal metagenomes</taxon>
    </lineage>
</organism>
<accession>A0A6H1ZVL0</accession>
<gene>
    <name evidence="1" type="ORF">TM448A02144_0006</name>
</gene>
<sequence length="91" mass="10804">MQSKLDRLKSRLQGHQNNITLEDEQFVLAKELGCLGEIIGREYEFIKRDGEIIGFRQKPMTIQTYIKLMKAFKKMKKEQEKESKKSQRGKR</sequence>
<reference evidence="1" key="1">
    <citation type="submission" date="2020-03" db="EMBL/GenBank/DDBJ databases">
        <title>The deep terrestrial virosphere.</title>
        <authorList>
            <person name="Holmfeldt K."/>
            <person name="Nilsson E."/>
            <person name="Simone D."/>
            <person name="Lopez-Fernandez M."/>
            <person name="Wu X."/>
            <person name="de Brujin I."/>
            <person name="Lundin D."/>
            <person name="Andersson A."/>
            <person name="Bertilsson S."/>
            <person name="Dopson M."/>
        </authorList>
    </citation>
    <scope>NUCLEOTIDE SEQUENCE</scope>
    <source>
        <strain evidence="1">TM448A02144</strain>
    </source>
</reference>
<dbReference type="AlphaFoldDB" id="A0A6H1ZVL0"/>
<name>A0A6H1ZVL0_9ZZZZ</name>
<dbReference type="EMBL" id="MT144264">
    <property type="protein sequence ID" value="QJA51451.1"/>
    <property type="molecule type" value="Genomic_DNA"/>
</dbReference>
<evidence type="ECO:0000313" key="1">
    <source>
        <dbReference type="EMBL" id="QJA51451.1"/>
    </source>
</evidence>